<dbReference type="Proteomes" id="UP000000724">
    <property type="component" value="Contig Pc00c21"/>
</dbReference>
<dbReference type="EMBL" id="AM920436">
    <property type="protein sequence ID" value="CAP96634.1"/>
    <property type="molecule type" value="Genomic_DNA"/>
</dbReference>
<name>B6HMI0_PENRW</name>
<gene>
    <name evidence="2" type="ORF">Pc21g17370</name>
    <name evidence="2" type="ORF">PCH_Pc21g17370</name>
</gene>
<dbReference type="HOGENOM" id="CLU_1555764_0_0_1"/>
<dbReference type="OrthoDB" id="47007at2759"/>
<dbReference type="VEuPathDB" id="FungiDB:PCH_Pc21g17370"/>
<feature type="region of interest" description="Disordered" evidence="1">
    <location>
        <begin position="25"/>
        <end position="44"/>
    </location>
</feature>
<evidence type="ECO:0000313" key="3">
    <source>
        <dbReference type="Proteomes" id="UP000000724"/>
    </source>
</evidence>
<dbReference type="BioCyc" id="PCHR:PC21G17370-MONOMER"/>
<proteinExistence type="predicted"/>
<evidence type="ECO:0000313" key="2">
    <source>
        <dbReference type="EMBL" id="CAP96634.1"/>
    </source>
</evidence>
<keyword evidence="3" id="KW-1185">Reference proteome</keyword>
<feature type="compositionally biased region" description="Polar residues" evidence="1">
    <location>
        <begin position="25"/>
        <end position="34"/>
    </location>
</feature>
<dbReference type="Pfam" id="PF13561">
    <property type="entry name" value="adh_short_C2"/>
    <property type="match status" value="1"/>
</dbReference>
<sequence>MSTNKDLAGKVAINKAQATLQLSKPTLTENNSHRLQPGLRRRNSPQLAQRGADIAITYISNATAAESVLERIRTLGVRAIALNADVSQEEEVKPMFETLHREFGRLEIAVSNSVTNVSTHPYLLKLPRPRLIIAYNGTGTTDDPVPQGGGYGRCMSEWPDVNVSEEVPKPRD</sequence>
<accession>B6HMI0</accession>
<protein>
    <submittedName>
        <fullName evidence="2">Pc21g17370 protein</fullName>
    </submittedName>
</protein>
<dbReference type="InterPro" id="IPR002347">
    <property type="entry name" value="SDR_fam"/>
</dbReference>
<dbReference type="Gene3D" id="3.40.50.720">
    <property type="entry name" value="NAD(P)-binding Rossmann-like Domain"/>
    <property type="match status" value="1"/>
</dbReference>
<organism evidence="2 3">
    <name type="scientific">Penicillium rubens (strain ATCC 28089 / DSM 1075 / NRRL 1951 / Wisconsin 54-1255)</name>
    <name type="common">Penicillium chrysogenum</name>
    <dbReference type="NCBI Taxonomy" id="500485"/>
    <lineage>
        <taxon>Eukaryota</taxon>
        <taxon>Fungi</taxon>
        <taxon>Dikarya</taxon>
        <taxon>Ascomycota</taxon>
        <taxon>Pezizomycotina</taxon>
        <taxon>Eurotiomycetes</taxon>
        <taxon>Eurotiomycetidae</taxon>
        <taxon>Eurotiales</taxon>
        <taxon>Aspergillaceae</taxon>
        <taxon>Penicillium</taxon>
        <taxon>Penicillium chrysogenum species complex</taxon>
    </lineage>
</organism>
<dbReference type="InterPro" id="IPR036291">
    <property type="entry name" value="NAD(P)-bd_dom_sf"/>
</dbReference>
<dbReference type="AlphaFoldDB" id="B6HMI0"/>
<evidence type="ECO:0000256" key="1">
    <source>
        <dbReference type="SAM" id="MobiDB-lite"/>
    </source>
</evidence>
<dbReference type="SUPFAM" id="SSF51735">
    <property type="entry name" value="NAD(P)-binding Rossmann-fold domains"/>
    <property type="match status" value="1"/>
</dbReference>
<reference evidence="2 3" key="1">
    <citation type="journal article" date="2008" name="Nat. Biotechnol.">
        <title>Genome sequencing and analysis of the filamentous fungus Penicillium chrysogenum.</title>
        <authorList>
            <person name="van den Berg M.A."/>
            <person name="Albang R."/>
            <person name="Albermann K."/>
            <person name="Badger J.H."/>
            <person name="Daran J.-M."/>
            <person name="Driessen A.J.M."/>
            <person name="Garcia-Estrada C."/>
            <person name="Fedorova N.D."/>
            <person name="Harris D.M."/>
            <person name="Heijne W.H.M."/>
            <person name="Joardar V.S."/>
            <person name="Kiel J.A.K.W."/>
            <person name="Kovalchuk A."/>
            <person name="Martin J.F."/>
            <person name="Nierman W.C."/>
            <person name="Nijland J.G."/>
            <person name="Pronk J.T."/>
            <person name="Roubos J.A."/>
            <person name="van der Klei I.J."/>
            <person name="van Peij N.N.M.E."/>
            <person name="Veenhuis M."/>
            <person name="von Doehren H."/>
            <person name="Wagner C."/>
            <person name="Wortman J.R."/>
            <person name="Bovenberg R.A.L."/>
        </authorList>
    </citation>
    <scope>NUCLEOTIDE SEQUENCE [LARGE SCALE GENOMIC DNA]</scope>
    <source>
        <strain evidence="3">ATCC 28089 / DSM 1075 / NRRL 1951 / Wisconsin 54-1255</strain>
    </source>
</reference>